<name>A0ABD6EZB4_9BILA</name>
<dbReference type="AlphaFoldDB" id="A0ABD6EZB4"/>
<dbReference type="Proteomes" id="UP001608902">
    <property type="component" value="Unassembled WGS sequence"/>
</dbReference>
<comment type="caution">
    <text evidence="1">The sequence shown here is derived from an EMBL/GenBank/DDBJ whole genome shotgun (WGS) entry which is preliminary data.</text>
</comment>
<evidence type="ECO:0000313" key="2">
    <source>
        <dbReference type="Proteomes" id="UP001608902"/>
    </source>
</evidence>
<keyword evidence="2" id="KW-1185">Reference proteome</keyword>
<organism evidence="1 2">
    <name type="scientific">Gnathostoma spinigerum</name>
    <dbReference type="NCBI Taxonomy" id="75299"/>
    <lineage>
        <taxon>Eukaryota</taxon>
        <taxon>Metazoa</taxon>
        <taxon>Ecdysozoa</taxon>
        <taxon>Nematoda</taxon>
        <taxon>Chromadorea</taxon>
        <taxon>Rhabditida</taxon>
        <taxon>Spirurina</taxon>
        <taxon>Gnathostomatomorpha</taxon>
        <taxon>Gnathostomatoidea</taxon>
        <taxon>Gnathostomatidae</taxon>
        <taxon>Gnathostoma</taxon>
    </lineage>
</organism>
<protein>
    <submittedName>
        <fullName evidence="1">Uncharacterized protein</fullName>
    </submittedName>
</protein>
<gene>
    <name evidence="1" type="ORF">AB6A40_009550</name>
</gene>
<sequence>MVWLYASDMLDGPMNGYPSDVNRFSVIRWMCLPSAFYALIVCEPQSSIQRLVYFTLIYFSSFLICPNQLFSATSDTSLTFSEHLVLHSKLHDVSEHDKLGDDISS</sequence>
<accession>A0ABD6EZB4</accession>
<proteinExistence type="predicted"/>
<reference evidence="1 2" key="1">
    <citation type="submission" date="2024-08" db="EMBL/GenBank/DDBJ databases">
        <title>Gnathostoma spinigerum genome.</title>
        <authorList>
            <person name="Gonzalez-Bertolin B."/>
            <person name="Monzon S."/>
            <person name="Zaballos A."/>
            <person name="Jimenez P."/>
            <person name="Dekumyoy P."/>
            <person name="Varona S."/>
            <person name="Cuesta I."/>
            <person name="Sumanam S."/>
            <person name="Adisakwattana P."/>
            <person name="Gasser R.B."/>
            <person name="Hernandez-Gonzalez A."/>
            <person name="Young N.D."/>
            <person name="Perteguer M.J."/>
        </authorList>
    </citation>
    <scope>NUCLEOTIDE SEQUENCE [LARGE SCALE GENOMIC DNA]</scope>
    <source>
        <strain evidence="1">AL3</strain>
        <tissue evidence="1">Liver</tissue>
    </source>
</reference>
<dbReference type="EMBL" id="JBGFUD010010250">
    <property type="protein sequence ID" value="MFH4982841.1"/>
    <property type="molecule type" value="Genomic_DNA"/>
</dbReference>
<evidence type="ECO:0000313" key="1">
    <source>
        <dbReference type="EMBL" id="MFH4982841.1"/>
    </source>
</evidence>